<proteinExistence type="predicted"/>
<keyword evidence="3" id="KW-1185">Reference proteome</keyword>
<dbReference type="PROSITE" id="PS50097">
    <property type="entry name" value="BTB"/>
    <property type="match status" value="1"/>
</dbReference>
<evidence type="ECO:0000313" key="3">
    <source>
        <dbReference type="Proteomes" id="UP001516400"/>
    </source>
</evidence>
<name>A0ABD2NDD2_9CUCU</name>
<accession>A0ABD2NDD2</accession>
<dbReference type="InterPro" id="IPR000210">
    <property type="entry name" value="BTB/POZ_dom"/>
</dbReference>
<dbReference type="Pfam" id="PF07707">
    <property type="entry name" value="BACK"/>
    <property type="match status" value="1"/>
</dbReference>
<evidence type="ECO:0000313" key="2">
    <source>
        <dbReference type="EMBL" id="KAL3276440.1"/>
    </source>
</evidence>
<dbReference type="Gene3D" id="3.30.710.10">
    <property type="entry name" value="Potassium Channel Kv1.1, Chain A"/>
    <property type="match status" value="1"/>
</dbReference>
<dbReference type="InterPro" id="IPR051481">
    <property type="entry name" value="BTB-POZ/Galectin-3-binding"/>
</dbReference>
<dbReference type="PANTHER" id="PTHR24410">
    <property type="entry name" value="HL07962P-RELATED"/>
    <property type="match status" value="1"/>
</dbReference>
<sequence>MENLSAEIPNFKHSSSSSSCCEAEEYEDNSCQIMVDNSDSILKVLKKLYDEKQMCDVYLRVAGKEYGAHRLILCASSDVFQVMLMKPEWTEWHESRVELKELSQCEGVFHLFLEYFYTGKLLITHTNVMPILALADKYIVKGLSRLCLQYMCNHVPHAAYHNQLFSWLQYAQSCGHNDITNICQDYIKWNFELVANTPDFSNIDPDTLLFLLKQNDLVVYNEMVLYNCVVRWLDLQRVKLINENLNVDVEEYMKDLVESVMSYIRFPMMTPRELADLLLSPLIKQHKEFFVDRMSIGMSFHSGHVQRINAISSNEDGKLLFSPRLYMLDNYSSVLSIENFKTIPYYHTSTFVFSCNSSAAECDSDRINEWVVDLYPKGVWFRQCYLIVWQGAPKEVPEEIVKTVRLCLTCREMCESNMRLKVSVLIYGMQGGVEHIMDVKSTVHHFSSDNRVINIDNIVAFDKLNPSAVNTSQKEKDSPYLIGSERSIEIAYHYYTVFLTFVNKYV</sequence>
<dbReference type="SMART" id="SM00875">
    <property type="entry name" value="BACK"/>
    <property type="match status" value="1"/>
</dbReference>
<dbReference type="SMART" id="SM00225">
    <property type="entry name" value="BTB"/>
    <property type="match status" value="1"/>
</dbReference>
<dbReference type="InterPro" id="IPR011705">
    <property type="entry name" value="BACK"/>
</dbReference>
<dbReference type="PANTHER" id="PTHR24410:SF41">
    <property type="entry name" value="HL07962P"/>
    <property type="match status" value="1"/>
</dbReference>
<dbReference type="SUPFAM" id="SSF54695">
    <property type="entry name" value="POZ domain"/>
    <property type="match status" value="1"/>
</dbReference>
<dbReference type="EMBL" id="JABFTP020000103">
    <property type="protein sequence ID" value="KAL3276440.1"/>
    <property type="molecule type" value="Genomic_DNA"/>
</dbReference>
<dbReference type="AlphaFoldDB" id="A0ABD2NDD2"/>
<dbReference type="Pfam" id="PF23651">
    <property type="entry name" value="TRAF_BTBD17"/>
    <property type="match status" value="1"/>
</dbReference>
<dbReference type="Pfam" id="PF00651">
    <property type="entry name" value="BTB"/>
    <property type="match status" value="1"/>
</dbReference>
<evidence type="ECO:0000259" key="1">
    <source>
        <dbReference type="PROSITE" id="PS50097"/>
    </source>
</evidence>
<dbReference type="Gene3D" id="1.25.40.420">
    <property type="match status" value="1"/>
</dbReference>
<dbReference type="InterPro" id="IPR056184">
    <property type="entry name" value="TRAF_BTBD17"/>
</dbReference>
<dbReference type="Proteomes" id="UP001516400">
    <property type="component" value="Unassembled WGS sequence"/>
</dbReference>
<protein>
    <recommendedName>
        <fullName evidence="1">BTB domain-containing protein</fullName>
    </recommendedName>
</protein>
<dbReference type="CDD" id="cd18493">
    <property type="entry name" value="BACK_BTBD17"/>
    <property type="match status" value="1"/>
</dbReference>
<comment type="caution">
    <text evidence="2">The sequence shown here is derived from an EMBL/GenBank/DDBJ whole genome shotgun (WGS) entry which is preliminary data.</text>
</comment>
<dbReference type="InterPro" id="IPR011333">
    <property type="entry name" value="SKP1/BTB/POZ_sf"/>
</dbReference>
<feature type="domain" description="BTB" evidence="1">
    <location>
        <begin position="55"/>
        <end position="125"/>
    </location>
</feature>
<gene>
    <name evidence="2" type="ORF">HHI36_011822</name>
</gene>
<reference evidence="2 3" key="1">
    <citation type="journal article" date="2021" name="BMC Biol.">
        <title>Horizontally acquired antibacterial genes associated with adaptive radiation of ladybird beetles.</title>
        <authorList>
            <person name="Li H.S."/>
            <person name="Tang X.F."/>
            <person name="Huang Y.H."/>
            <person name="Xu Z.Y."/>
            <person name="Chen M.L."/>
            <person name="Du X.Y."/>
            <person name="Qiu B.Y."/>
            <person name="Chen P.T."/>
            <person name="Zhang W."/>
            <person name="Slipinski A."/>
            <person name="Escalona H.E."/>
            <person name="Waterhouse R.M."/>
            <person name="Zwick A."/>
            <person name="Pang H."/>
        </authorList>
    </citation>
    <scope>NUCLEOTIDE SEQUENCE [LARGE SCALE GENOMIC DNA]</scope>
    <source>
        <strain evidence="2">SYSU2018</strain>
    </source>
</reference>
<organism evidence="2 3">
    <name type="scientific">Cryptolaemus montrouzieri</name>
    <dbReference type="NCBI Taxonomy" id="559131"/>
    <lineage>
        <taxon>Eukaryota</taxon>
        <taxon>Metazoa</taxon>
        <taxon>Ecdysozoa</taxon>
        <taxon>Arthropoda</taxon>
        <taxon>Hexapoda</taxon>
        <taxon>Insecta</taxon>
        <taxon>Pterygota</taxon>
        <taxon>Neoptera</taxon>
        <taxon>Endopterygota</taxon>
        <taxon>Coleoptera</taxon>
        <taxon>Polyphaga</taxon>
        <taxon>Cucujiformia</taxon>
        <taxon>Coccinelloidea</taxon>
        <taxon>Coccinellidae</taxon>
        <taxon>Scymninae</taxon>
        <taxon>Scymnini</taxon>
        <taxon>Cryptolaemus</taxon>
    </lineage>
</organism>